<organism evidence="1 2">
    <name type="scientific">Segatella copri</name>
    <dbReference type="NCBI Taxonomy" id="165179"/>
    <lineage>
        <taxon>Bacteria</taxon>
        <taxon>Pseudomonadati</taxon>
        <taxon>Bacteroidota</taxon>
        <taxon>Bacteroidia</taxon>
        <taxon>Bacteroidales</taxon>
        <taxon>Prevotellaceae</taxon>
        <taxon>Segatella</taxon>
    </lineage>
</organism>
<sequence length="426" mass="49096">MKRLYIPTSTFNFNNILSSESVSPKAFYGQRGFGYSRWMTIPENGIENVTLLYEKPFVFSRPKSDVEDHPMLIELQTDIDFHPTNVDGVYYCDYTIYLDPWNTSFIFFDENALRTTLSMSDSSLETKLVNLYRKKIFVRDFSNMHPTPQIKVEVELNTKSISYDITVNKMKGLLYGYYIGALLSTSKEWVRRYSILSEIKDLFSSIASSEDKMPTMAQKTKLEAMIYDIQKESPALAGLDKYCRSDINLNQLIDKLKGNGWTCADLVDQTRIMDSIMGIDNGQYAFDWLEREEQKLCVQAQKTPKLISVKNEEIVVANNQLHKLKNSYLKEEDEALLKILVNEIFVSKNYNGKISTFKAEISDTITQRAKDMLGEKWADSELKQQLNQVRHYVRGQEASFDWDYMLIASLASVLSKGNEWGSLLSL</sequence>
<dbReference type="RefSeq" id="WP_153118542.1">
    <property type="nucleotide sequence ID" value="NZ_VZCC01000025.1"/>
</dbReference>
<dbReference type="Proteomes" id="UP000421408">
    <property type="component" value="Unassembled WGS sequence"/>
</dbReference>
<protein>
    <submittedName>
        <fullName evidence="1">Uncharacterized protein</fullName>
    </submittedName>
</protein>
<name>A0AA90ZUE3_9BACT</name>
<accession>A0AA90ZUE3</accession>
<evidence type="ECO:0000313" key="2">
    <source>
        <dbReference type="Proteomes" id="UP000421408"/>
    </source>
</evidence>
<proteinExistence type="predicted"/>
<dbReference type="EMBL" id="VZCC01000025">
    <property type="protein sequence ID" value="MQN83388.1"/>
    <property type="molecule type" value="Genomic_DNA"/>
</dbReference>
<comment type="caution">
    <text evidence="1">The sequence shown here is derived from an EMBL/GenBank/DDBJ whole genome shotgun (WGS) entry which is preliminary data.</text>
</comment>
<reference evidence="2" key="1">
    <citation type="submission" date="2019-09" db="EMBL/GenBank/DDBJ databases">
        <title>Distinct polysaccharide growth profiles of human intestinal Prevotella copri isolates.</title>
        <authorList>
            <person name="Fehlner-Peach H."/>
            <person name="Magnabosco C."/>
            <person name="Raghavan V."/>
            <person name="Scher J.U."/>
            <person name="Tett A."/>
            <person name="Cox L.M."/>
            <person name="Gottsegen C."/>
            <person name="Watters A."/>
            <person name="Wiltshire- Gordon J.D."/>
            <person name="Segata N."/>
            <person name="Bonneau R."/>
            <person name="Littman D.R."/>
        </authorList>
    </citation>
    <scope>NUCLEOTIDE SEQUENCE [LARGE SCALE GENOMIC DNA]</scope>
    <source>
        <strain evidence="2">iAA108</strain>
    </source>
</reference>
<evidence type="ECO:0000313" key="1">
    <source>
        <dbReference type="EMBL" id="MQN83388.1"/>
    </source>
</evidence>
<gene>
    <name evidence="1" type="ORF">F7D74_05190</name>
</gene>
<dbReference type="AlphaFoldDB" id="A0AA90ZUE3"/>